<evidence type="ECO:0008006" key="3">
    <source>
        <dbReference type="Google" id="ProtNLM"/>
    </source>
</evidence>
<gene>
    <name evidence="1" type="ORF">VXS06_04745</name>
</gene>
<accession>A0ABU6L617</accession>
<proteinExistence type="predicted"/>
<dbReference type="Proteomes" id="UP001306119">
    <property type="component" value="Unassembled WGS sequence"/>
</dbReference>
<organism evidence="1 2">
    <name type="scientific">Photobacterium toruni</name>
    <dbReference type="NCBI Taxonomy" id="1935446"/>
    <lineage>
        <taxon>Bacteria</taxon>
        <taxon>Pseudomonadati</taxon>
        <taxon>Pseudomonadota</taxon>
        <taxon>Gammaproteobacteria</taxon>
        <taxon>Vibrionales</taxon>
        <taxon>Vibrionaceae</taxon>
        <taxon>Photobacterium</taxon>
    </lineage>
</organism>
<sequence length="376" mass="43865">MLWPVVKPPQSSLYWLDEVHKNFYRLMFQEEEVEDCFPAEFRTVLDASAKTNEYFNCVYREYNRLSFEHKWSFRKIYEQQIGILPIYSDVQIVLLKPNVKTPSTTEHKDLWSACKKLGGYLYSTTLGLQCFSNALDDKFGEVEFSDMHEHYQEFKRLNTPICSFCGLSPMTAEVLIEPEDGADLPEEKQRRASYDHYLPKAHYPFLAVDFNNLVPCCDTCNEDFKEEKDALSEEGDRTLSFIPYSQEQVRLQASYEKKRGDFYKMRVAILETGCALEDKGKTWDRVFGVLGRVNHLMDESFTEEWLAPLLADVERVDMAKGKLQREAERLDLIKTARKEVYYKSLSFSHLAGSDDEVVEDLLLAIKDIYEPRRNAL</sequence>
<name>A0ABU6L617_9GAMM</name>
<evidence type="ECO:0000313" key="2">
    <source>
        <dbReference type="Proteomes" id="UP001306119"/>
    </source>
</evidence>
<dbReference type="RefSeq" id="WP_327774233.1">
    <property type="nucleotide sequence ID" value="NZ_JAYXUG010000002.1"/>
</dbReference>
<keyword evidence="2" id="KW-1185">Reference proteome</keyword>
<reference evidence="1 2" key="1">
    <citation type="submission" date="2024-01" db="EMBL/GenBank/DDBJ databases">
        <title>Active colonisers of the gastrointestinal tract of Atlantic salmon farmed in a warm water region.</title>
        <authorList>
            <person name="Bowman J.P."/>
        </authorList>
    </citation>
    <scope>NUCLEOTIDE SEQUENCE [LARGE SCALE GENOMIC DNA]</scope>
    <source>
        <strain evidence="1 2">S3MW1</strain>
    </source>
</reference>
<evidence type="ECO:0000313" key="1">
    <source>
        <dbReference type="EMBL" id="MEC6831069.1"/>
    </source>
</evidence>
<comment type="caution">
    <text evidence="1">The sequence shown here is derived from an EMBL/GenBank/DDBJ whole genome shotgun (WGS) entry which is preliminary data.</text>
</comment>
<dbReference type="Gene3D" id="1.10.30.50">
    <property type="match status" value="1"/>
</dbReference>
<dbReference type="EMBL" id="JAYXUG010000002">
    <property type="protein sequence ID" value="MEC6831069.1"/>
    <property type="molecule type" value="Genomic_DNA"/>
</dbReference>
<protein>
    <recommendedName>
        <fullName evidence="3">HNH endonuclease</fullName>
    </recommendedName>
</protein>